<evidence type="ECO:0000313" key="3">
    <source>
        <dbReference type="Proteomes" id="UP000008281"/>
    </source>
</evidence>
<evidence type="ECO:0000259" key="1">
    <source>
        <dbReference type="Pfam" id="PF02214"/>
    </source>
</evidence>
<organism evidence="3">
    <name type="scientific">Caenorhabditis remanei</name>
    <name type="common">Caenorhabditis vulgaris</name>
    <dbReference type="NCBI Taxonomy" id="31234"/>
    <lineage>
        <taxon>Eukaryota</taxon>
        <taxon>Metazoa</taxon>
        <taxon>Ecdysozoa</taxon>
        <taxon>Nematoda</taxon>
        <taxon>Chromadorea</taxon>
        <taxon>Rhabditida</taxon>
        <taxon>Rhabditina</taxon>
        <taxon>Rhabditomorpha</taxon>
        <taxon>Rhabditoidea</taxon>
        <taxon>Rhabditidae</taxon>
        <taxon>Peloderinae</taxon>
        <taxon>Caenorhabditis</taxon>
    </lineage>
</organism>
<dbReference type="Pfam" id="PF02214">
    <property type="entry name" value="BTB_2"/>
    <property type="match status" value="1"/>
</dbReference>
<dbReference type="PANTHER" id="PTHR11145:SF19">
    <property type="entry name" value="BTB DOMAIN-CONTAINING PROTEIN-RELATED"/>
    <property type="match status" value="1"/>
</dbReference>
<dbReference type="InterPro" id="IPR045068">
    <property type="entry name" value="BACURD1-3"/>
</dbReference>
<evidence type="ECO:0000313" key="2">
    <source>
        <dbReference type="EMBL" id="EFO88044.1"/>
    </source>
</evidence>
<dbReference type="STRING" id="31234.E3N6D2"/>
<dbReference type="AlphaFoldDB" id="E3N6D2"/>
<gene>
    <name evidence="2" type="ORF">CRE_05157</name>
</gene>
<dbReference type="Proteomes" id="UP000008281">
    <property type="component" value="Unassembled WGS sequence"/>
</dbReference>
<accession>E3N6D2</accession>
<dbReference type="InterPro" id="IPR003131">
    <property type="entry name" value="T1-type_BTB"/>
</dbReference>
<name>E3N6D2_CAERE</name>
<dbReference type="PANTHER" id="PTHR11145">
    <property type="entry name" value="BTB/POZ DOMAIN-CONTAINING ADAPTER FOR CUL3-MEDIATED RHOA DEGRADATION PROTEIN FAMILY MEMBER"/>
    <property type="match status" value="1"/>
</dbReference>
<dbReference type="InterPro" id="IPR011333">
    <property type="entry name" value="SKP1/BTB/POZ_sf"/>
</dbReference>
<feature type="domain" description="Potassium channel tetramerisation-type BTB" evidence="1">
    <location>
        <begin position="7"/>
        <end position="58"/>
    </location>
</feature>
<dbReference type="eggNOG" id="KOG2716">
    <property type="taxonomic scope" value="Eukaryota"/>
</dbReference>
<sequence length="123" mass="14361">MLVRNPSKDDNGCIFVDRTPRHFDSVLNHMRDGNVVLPDCRQKRQQLLQETRYYLLSPTPKTTMVVISTCMGPRRDLKGIFQVLNANEIPGLVKFIYDQNEVKIKQAIRCHRPTSQVLRRRKP</sequence>
<dbReference type="EMBL" id="DS268539">
    <property type="protein sequence ID" value="EFO88044.1"/>
    <property type="molecule type" value="Genomic_DNA"/>
</dbReference>
<dbReference type="HOGENOM" id="CLU_2017313_0_0_1"/>
<dbReference type="InParanoid" id="E3N6D2"/>
<dbReference type="OrthoDB" id="2414723at2759"/>
<dbReference type="Gene3D" id="3.30.710.10">
    <property type="entry name" value="Potassium Channel Kv1.1, Chain A"/>
    <property type="match status" value="1"/>
</dbReference>
<dbReference type="GO" id="GO:0051260">
    <property type="term" value="P:protein homooligomerization"/>
    <property type="evidence" value="ECO:0007669"/>
    <property type="project" value="InterPro"/>
</dbReference>
<dbReference type="SUPFAM" id="SSF54695">
    <property type="entry name" value="POZ domain"/>
    <property type="match status" value="1"/>
</dbReference>
<protein>
    <recommendedName>
        <fullName evidence="1">Potassium channel tetramerisation-type BTB domain-containing protein</fullName>
    </recommendedName>
</protein>
<reference evidence="2" key="1">
    <citation type="submission" date="2007-07" db="EMBL/GenBank/DDBJ databases">
        <title>PCAP assembly of the Caenorhabditis remanei genome.</title>
        <authorList>
            <consortium name="The Caenorhabditis remanei Sequencing Consortium"/>
            <person name="Wilson R.K."/>
        </authorList>
    </citation>
    <scope>NUCLEOTIDE SEQUENCE [LARGE SCALE GENOMIC DNA]</scope>
    <source>
        <strain evidence="2">PB4641</strain>
    </source>
</reference>
<keyword evidence="3" id="KW-1185">Reference proteome</keyword>
<proteinExistence type="predicted"/>